<dbReference type="EMBL" id="FLMQ01000056">
    <property type="protein sequence ID" value="SBP88985.1"/>
    <property type="molecule type" value="Genomic_DNA"/>
</dbReference>
<dbReference type="GO" id="GO:0016787">
    <property type="term" value="F:hydrolase activity"/>
    <property type="evidence" value="ECO:0007669"/>
    <property type="project" value="UniProtKB-KW"/>
</dbReference>
<reference evidence="1 2" key="1">
    <citation type="submission" date="2016-06" db="EMBL/GenBank/DDBJ databases">
        <authorList>
            <person name="Kjaerup R.B."/>
            <person name="Dalgaard T.S."/>
            <person name="Juul-Madsen H.R."/>
        </authorList>
    </citation>
    <scope>NUCLEOTIDE SEQUENCE [LARGE SCALE GENOMIC DNA]</scope>
    <source>
        <strain evidence="1 2">DSM 16361</strain>
    </source>
</reference>
<dbReference type="Gene3D" id="3.40.50.1010">
    <property type="entry name" value="5'-nuclease"/>
    <property type="match status" value="1"/>
</dbReference>
<sequence>MKGVLVDTSVWIDHFRQHNDALVDLLELDLVMAHPLIVGEIACGTPPDRMQTLSDLIVLQQTQQTSVREAMDFIESQRLFGLGCGLVDLLLLASTLMTPGAELWTLDKRLGALAERFGVMHRPTLH</sequence>
<dbReference type="OrthoDB" id="329172at2"/>
<dbReference type="RefSeq" id="WP_094161217.1">
    <property type="nucleotide sequence ID" value="NZ_LT592171.1"/>
</dbReference>
<organism evidence="1 2">
    <name type="scientific">Thiomonas delicata</name>
    <name type="common">Thiomonas cuprina</name>
    <dbReference type="NCBI Taxonomy" id="364030"/>
    <lineage>
        <taxon>Bacteria</taxon>
        <taxon>Pseudomonadati</taxon>
        <taxon>Pseudomonadota</taxon>
        <taxon>Betaproteobacteria</taxon>
        <taxon>Burkholderiales</taxon>
        <taxon>Thiomonas</taxon>
    </lineage>
</organism>
<gene>
    <name evidence="1" type="primary">vapC</name>
    <name evidence="1" type="ORF">THIARS_70605</name>
</gene>
<keyword evidence="1" id="KW-0378">Hydrolase</keyword>
<accession>A0A238D6W2</accession>
<evidence type="ECO:0000313" key="2">
    <source>
        <dbReference type="Proteomes" id="UP000214566"/>
    </source>
</evidence>
<proteinExistence type="predicted"/>
<name>A0A238D6W2_THIDL</name>
<dbReference type="SUPFAM" id="SSF88723">
    <property type="entry name" value="PIN domain-like"/>
    <property type="match status" value="1"/>
</dbReference>
<evidence type="ECO:0000313" key="1">
    <source>
        <dbReference type="EMBL" id="SBP88985.1"/>
    </source>
</evidence>
<protein>
    <submittedName>
        <fullName evidence="1">Putative ribonuclease VapC32</fullName>
        <ecNumber evidence="1">3.1.-.-</ecNumber>
    </submittedName>
</protein>
<dbReference type="Proteomes" id="UP000214566">
    <property type="component" value="Unassembled WGS sequence"/>
</dbReference>
<dbReference type="InterPro" id="IPR029060">
    <property type="entry name" value="PIN-like_dom_sf"/>
</dbReference>
<dbReference type="EC" id="3.1.-.-" evidence="1"/>
<keyword evidence="2" id="KW-1185">Reference proteome</keyword>
<dbReference type="AlphaFoldDB" id="A0A238D6W2"/>